<reference evidence="1 2" key="1">
    <citation type="submission" date="2019-08" db="EMBL/GenBank/DDBJ databases">
        <title>Genome of Vicingus serpentipes NCIMB 15042.</title>
        <authorList>
            <person name="Bowman J.P."/>
        </authorList>
    </citation>
    <scope>NUCLEOTIDE SEQUENCE [LARGE SCALE GENOMIC DNA]</scope>
    <source>
        <strain evidence="1 2">NCIMB 15042</strain>
    </source>
</reference>
<organism evidence="1 2">
    <name type="scientific">Vicingus serpentipes</name>
    <dbReference type="NCBI Taxonomy" id="1926625"/>
    <lineage>
        <taxon>Bacteria</taxon>
        <taxon>Pseudomonadati</taxon>
        <taxon>Bacteroidota</taxon>
        <taxon>Flavobacteriia</taxon>
        <taxon>Flavobacteriales</taxon>
        <taxon>Vicingaceae</taxon>
        <taxon>Vicingus</taxon>
    </lineage>
</organism>
<dbReference type="InterPro" id="IPR021272">
    <property type="entry name" value="DUF2851"/>
</dbReference>
<comment type="caution">
    <text evidence="1">The sequence shown here is derived from an EMBL/GenBank/DDBJ whole genome shotgun (WGS) entry which is preliminary data.</text>
</comment>
<protein>
    <submittedName>
        <fullName evidence="1">DUF2851 family protein</fullName>
    </submittedName>
</protein>
<gene>
    <name evidence="1" type="ORF">FRY74_07190</name>
</gene>
<dbReference type="AlphaFoldDB" id="A0A5C6RV32"/>
<evidence type="ECO:0000313" key="1">
    <source>
        <dbReference type="EMBL" id="TXB65202.1"/>
    </source>
</evidence>
<proteinExistence type="predicted"/>
<dbReference type="Pfam" id="PF11013">
    <property type="entry name" value="DUF2851"/>
    <property type="match status" value="1"/>
</dbReference>
<evidence type="ECO:0000313" key="2">
    <source>
        <dbReference type="Proteomes" id="UP000321721"/>
    </source>
</evidence>
<accession>A0A5C6RV32</accession>
<name>A0A5C6RV32_9FLAO</name>
<sequence length="342" mass="40042">MLHVVYENDEEILNSKKQVIPTIELKYLIADNVIENYQSLNQSKSWVPCANQIGIVDSFTINSWLERLAYERLERKSEEIKGVHFQNNNDWESTFYQLLFKYFGLKVNALPFELLAKNTPLNILEKHRNRLSIEAILFGQAGFLNENKEEEYYLKLKKEYDFLKIKFQLTPLNHSVWKFLRLRPYNFPTIRIAQLAQLITLNPRMFNQFLNAKKLKEIQDILSVSASSFWDNHFNFESKSKQENQKKLGAQTINNLIINVIIPVTFLYGKTINNEDIVVKSLNWLEELKSENNSIILNWKALKINANNALQSQALIELKNNYCSKKKCLNCSIGNKLLKQSN</sequence>
<dbReference type="OrthoDB" id="1005072at2"/>
<dbReference type="Proteomes" id="UP000321721">
    <property type="component" value="Unassembled WGS sequence"/>
</dbReference>
<keyword evidence="2" id="KW-1185">Reference proteome</keyword>
<dbReference type="EMBL" id="VOOS01000003">
    <property type="protein sequence ID" value="TXB65202.1"/>
    <property type="molecule type" value="Genomic_DNA"/>
</dbReference>